<evidence type="ECO:0000313" key="1">
    <source>
        <dbReference type="EMBL" id="KAJ2990985.1"/>
    </source>
</evidence>
<protein>
    <submittedName>
        <fullName evidence="1">Uncharacterized protein</fullName>
    </submittedName>
</protein>
<name>A0ACC1PEB2_9PEZI</name>
<accession>A0ACC1PEB2</accession>
<dbReference type="Proteomes" id="UP001143856">
    <property type="component" value="Unassembled WGS sequence"/>
</dbReference>
<comment type="caution">
    <text evidence="1">The sequence shown here is derived from an EMBL/GenBank/DDBJ whole genome shotgun (WGS) entry which is preliminary data.</text>
</comment>
<proteinExistence type="predicted"/>
<dbReference type="EMBL" id="JAPDGR010000364">
    <property type="protein sequence ID" value="KAJ2990985.1"/>
    <property type="molecule type" value="Genomic_DNA"/>
</dbReference>
<organism evidence="1 2">
    <name type="scientific">Xylaria curta</name>
    <dbReference type="NCBI Taxonomy" id="42375"/>
    <lineage>
        <taxon>Eukaryota</taxon>
        <taxon>Fungi</taxon>
        <taxon>Dikarya</taxon>
        <taxon>Ascomycota</taxon>
        <taxon>Pezizomycotina</taxon>
        <taxon>Sordariomycetes</taxon>
        <taxon>Xylariomycetidae</taxon>
        <taxon>Xylariales</taxon>
        <taxon>Xylariaceae</taxon>
        <taxon>Xylaria</taxon>
    </lineage>
</organism>
<gene>
    <name evidence="1" type="ORF">NUW58_g2692</name>
</gene>
<sequence>MVNPTSASAAASASIPVEPTFHGFISTTMDVLVLLEACLTGELRHIPRRPHDRERQQLIRSGSIFIYEEHSSGVKRWTDGLNWSPSRILGNFLIYRETVEEENESGEKKRAKRRKGNRGVTKSSSSKTPPSRQKPMLAERTAEELAAIARENDENKFLIGSLVDSYDFKKSGLVKKTVSVEFQGVIHHLVSYYTVDDVKSGRMQWVVNAAELRGIRPRHELLSLTCFRGPIEDCGLNVMDPNMARNFMFSGNPSNGIPMVVPQAPPTSSYMPSQTWVTQSYDHSSNITYQFAPQQQPAPMQPHTQQQQPAPIQPHSQQQQPALMQPHPQRYHDSQVLQTPTTTYTQVPLDYPFTFTASPQLPAYHQNGQILPEQHNSSVSSPNGIVTVQYSSPLLPDGCVVPTHGLSQFDQQPLYGVSPVQTPPQSAGQQSIGISNGYEGFNQHSVQQVGLPMNLNVPDPEEINYVVF</sequence>
<evidence type="ECO:0000313" key="2">
    <source>
        <dbReference type="Proteomes" id="UP001143856"/>
    </source>
</evidence>
<keyword evidence="2" id="KW-1185">Reference proteome</keyword>
<reference evidence="1" key="1">
    <citation type="submission" date="2022-10" db="EMBL/GenBank/DDBJ databases">
        <title>Genome Sequence of Xylaria curta.</title>
        <authorList>
            <person name="Buettner E."/>
        </authorList>
    </citation>
    <scope>NUCLEOTIDE SEQUENCE</scope>
    <source>
        <strain evidence="1">Babe10</strain>
    </source>
</reference>